<dbReference type="InterPro" id="IPR028235">
    <property type="entry name" value="DNAAF3_C"/>
</dbReference>
<dbReference type="GO" id="GO:0120293">
    <property type="term" value="C:dynein axonemal particle"/>
    <property type="evidence" value="ECO:0007669"/>
    <property type="project" value="UniProtKB-SubCell"/>
</dbReference>
<protein>
    <submittedName>
        <fullName evidence="8">Dynein assembly factor 3, axonemal-like</fullName>
    </submittedName>
</protein>
<evidence type="ECO:0000256" key="1">
    <source>
        <dbReference type="ARBA" id="ARBA00010449"/>
    </source>
</evidence>
<comment type="similarity">
    <text evidence="1">Belongs to the DNAAF3 family.</text>
</comment>
<dbReference type="Pfam" id="PF14737">
    <property type="entry name" value="DUF4470"/>
    <property type="match status" value="1"/>
</dbReference>
<dbReference type="GO" id="GO:0044458">
    <property type="term" value="P:motile cilium assembly"/>
    <property type="evidence" value="ECO:0007669"/>
    <property type="project" value="TreeGrafter"/>
</dbReference>
<organism evidence="7 8">
    <name type="scientific">Crassostrea virginica</name>
    <name type="common">Eastern oyster</name>
    <dbReference type="NCBI Taxonomy" id="6565"/>
    <lineage>
        <taxon>Eukaryota</taxon>
        <taxon>Metazoa</taxon>
        <taxon>Spiralia</taxon>
        <taxon>Lophotrochozoa</taxon>
        <taxon>Mollusca</taxon>
        <taxon>Bivalvia</taxon>
        <taxon>Autobranchia</taxon>
        <taxon>Pteriomorphia</taxon>
        <taxon>Ostreida</taxon>
        <taxon>Ostreoidea</taxon>
        <taxon>Ostreidae</taxon>
        <taxon>Crassostrea</taxon>
    </lineage>
</organism>
<dbReference type="InterPro" id="IPR027974">
    <property type="entry name" value="DUF4470"/>
</dbReference>
<dbReference type="InterPro" id="IPR039304">
    <property type="entry name" value="DNAAF3"/>
</dbReference>
<evidence type="ECO:0000256" key="2">
    <source>
        <dbReference type="ARBA" id="ARBA00022490"/>
    </source>
</evidence>
<dbReference type="OrthoDB" id="538817at2759"/>
<evidence type="ECO:0000313" key="7">
    <source>
        <dbReference type="Proteomes" id="UP000694844"/>
    </source>
</evidence>
<evidence type="ECO:0000313" key="8">
    <source>
        <dbReference type="RefSeq" id="XP_022322962.1"/>
    </source>
</evidence>
<gene>
    <name evidence="8" type="primary">LOC111124399</name>
</gene>
<feature type="domain" description="Dynein assembly factor 3 C-terminal" evidence="6">
    <location>
        <begin position="148"/>
        <end position="459"/>
    </location>
</feature>
<evidence type="ECO:0000259" key="6">
    <source>
        <dbReference type="Pfam" id="PF14740"/>
    </source>
</evidence>
<dbReference type="Pfam" id="PF14740">
    <property type="entry name" value="DUF4471"/>
    <property type="match status" value="1"/>
</dbReference>
<dbReference type="RefSeq" id="XP_022322962.1">
    <property type="nucleotide sequence ID" value="XM_022467254.1"/>
</dbReference>
<feature type="domain" description="DUF4470" evidence="5">
    <location>
        <begin position="10"/>
        <end position="116"/>
    </location>
</feature>
<sequence>MSNAFGTITWWGFSPALDLQNKDLSTKLNELNIGEKEDEEMRILLVGAGDLRHVLTTIARSYRYRKKKLHFYVLENALELYARDMLFLALSLETPQRMGLQEKTEMFLELFGNLLIRTQSSDYVQKMANEFIKMVTDSDFLHQKLPMLDLSQLKFKERDFLEGIFKFWRNPSLEIFDAEKHWDLRQRQYLGPRYDCRQNAYDWDYHMKLVNKEADIIHKHEYKRWRHTGIAFEPRETTYDVPNKTLASGVIVNQGGEKLSRRGYWGDILASPYLAFGITSEDKSFFKKSNNVYTKLSLNVAEFNVLSLFHELAHREKYVPPSVEEKSKENTLNQCGATIREIDEEEDLLEEETSQKEETATNPLELPYESLPLEDVRITFLPLNSLPDLHKKSKYQKLFHLVYFANSLVHLLTPDVTPLLRDRAGVIVETARYMLELKEDQEKEFVNKVVGLAKTAGCQDPGKLDATSINFVPFQYERGGS</sequence>
<name>A0A8B8D497_CRAVI</name>
<proteinExistence type="inferred from homology"/>
<dbReference type="AlphaFoldDB" id="A0A8B8D497"/>
<evidence type="ECO:0000256" key="4">
    <source>
        <dbReference type="ARBA" id="ARBA00024190"/>
    </source>
</evidence>
<keyword evidence="2" id="KW-0963">Cytoplasm</keyword>
<evidence type="ECO:0000256" key="3">
    <source>
        <dbReference type="ARBA" id="ARBA00022794"/>
    </source>
</evidence>
<dbReference type="GeneID" id="111124399"/>
<dbReference type="Proteomes" id="UP000694844">
    <property type="component" value="Chromosome 1"/>
</dbReference>
<reference evidence="8" key="2">
    <citation type="submission" date="2025-08" db="UniProtKB">
        <authorList>
            <consortium name="RefSeq"/>
        </authorList>
    </citation>
    <scope>IDENTIFICATION</scope>
    <source>
        <tissue evidence="8">Whole sample</tissue>
    </source>
</reference>
<reference evidence="7" key="1">
    <citation type="submission" date="2024-06" db="UniProtKB">
        <authorList>
            <consortium name="RefSeq"/>
        </authorList>
    </citation>
    <scope>NUCLEOTIDE SEQUENCE [LARGE SCALE GENOMIC DNA]</scope>
</reference>
<dbReference type="GO" id="GO:0070286">
    <property type="term" value="P:axonemal dynein complex assembly"/>
    <property type="evidence" value="ECO:0007669"/>
    <property type="project" value="InterPro"/>
</dbReference>
<evidence type="ECO:0000259" key="5">
    <source>
        <dbReference type="Pfam" id="PF14737"/>
    </source>
</evidence>
<accession>A0A8B8D497</accession>
<keyword evidence="3" id="KW-0970">Cilium biogenesis/degradation</keyword>
<dbReference type="PANTHER" id="PTHR22118:SF14">
    <property type="entry name" value="DYNEIN AXONEMAL ASSEMBLY FACTOR 3"/>
    <property type="match status" value="1"/>
</dbReference>
<keyword evidence="7" id="KW-1185">Reference proteome</keyword>
<dbReference type="PANTHER" id="PTHR22118">
    <property type="entry name" value="DYNEIN ASSEMBLY FACTOR 3, AXONEMAL"/>
    <property type="match status" value="1"/>
</dbReference>
<comment type="subcellular location">
    <subcellularLocation>
        <location evidence="4">Dynein axonemal particle</location>
    </subcellularLocation>
</comment>
<dbReference type="KEGG" id="cvn:111124399"/>